<dbReference type="PANTHER" id="PTHR10913">
    <property type="entry name" value="FOLLISTATIN-RELATED"/>
    <property type="match status" value="1"/>
</dbReference>
<evidence type="ECO:0000256" key="2">
    <source>
        <dbReference type="ARBA" id="ARBA00022900"/>
    </source>
</evidence>
<dbReference type="SMART" id="SM00280">
    <property type="entry name" value="KAZAL"/>
    <property type="match status" value="2"/>
</dbReference>
<dbReference type="PROSITE" id="PS51465">
    <property type="entry name" value="KAZAL_2"/>
    <property type="match status" value="2"/>
</dbReference>
<accession>A0A3B3TKD4</accession>
<reference evidence="5" key="1">
    <citation type="submission" date="2025-08" db="UniProtKB">
        <authorList>
            <consortium name="Ensembl"/>
        </authorList>
    </citation>
    <scope>IDENTIFICATION</scope>
</reference>
<protein>
    <recommendedName>
        <fullName evidence="4">Kazal-like domain-containing protein</fullName>
    </recommendedName>
</protein>
<dbReference type="Gene3D" id="3.30.60.30">
    <property type="match status" value="2"/>
</dbReference>
<dbReference type="CDD" id="cd00104">
    <property type="entry name" value="KAZAL_FS"/>
    <property type="match status" value="2"/>
</dbReference>
<dbReference type="GO" id="GO:0005576">
    <property type="term" value="C:extracellular region"/>
    <property type="evidence" value="ECO:0007669"/>
    <property type="project" value="TreeGrafter"/>
</dbReference>
<evidence type="ECO:0000256" key="1">
    <source>
        <dbReference type="ARBA" id="ARBA00022690"/>
    </source>
</evidence>
<dbReference type="GO" id="GO:0030154">
    <property type="term" value="P:cell differentiation"/>
    <property type="evidence" value="ECO:0007669"/>
    <property type="project" value="TreeGrafter"/>
</dbReference>
<dbReference type="FunFam" id="3.30.60.30:FF:000008">
    <property type="entry name" value="Transmembrane agrin"/>
    <property type="match status" value="1"/>
</dbReference>
<proteinExistence type="predicted"/>
<keyword evidence="2" id="KW-0722">Serine protease inhibitor</keyword>
<dbReference type="PANTHER" id="PTHR10913:SF45">
    <property type="entry name" value="FOLLISTATIN, ISOFORM A-RELATED"/>
    <property type="match status" value="1"/>
</dbReference>
<dbReference type="InterPro" id="IPR036058">
    <property type="entry name" value="Kazal_dom_sf"/>
</dbReference>
<keyword evidence="6" id="KW-1185">Reference proteome</keyword>
<dbReference type="Pfam" id="PF07648">
    <property type="entry name" value="Kazal_2"/>
    <property type="match status" value="2"/>
</dbReference>
<keyword evidence="3" id="KW-1015">Disulfide bond</keyword>
<dbReference type="Proteomes" id="UP000261500">
    <property type="component" value="Unplaced"/>
</dbReference>
<evidence type="ECO:0000313" key="6">
    <source>
        <dbReference type="Proteomes" id="UP000261500"/>
    </source>
</evidence>
<reference evidence="5" key="2">
    <citation type="submission" date="2025-09" db="UniProtKB">
        <authorList>
            <consortium name="Ensembl"/>
        </authorList>
    </citation>
    <scope>IDENTIFICATION</scope>
</reference>
<dbReference type="STRING" id="48699.ENSPLAP00000001048"/>
<dbReference type="InterPro" id="IPR050653">
    <property type="entry name" value="Prot_Inhib_GrowthFact_Antg"/>
</dbReference>
<dbReference type="AlphaFoldDB" id="A0A3B3TKD4"/>
<feature type="domain" description="Kazal-like" evidence="4">
    <location>
        <begin position="187"/>
        <end position="247"/>
    </location>
</feature>
<name>A0A3B3TKD4_9TELE</name>
<keyword evidence="1" id="KW-0646">Protease inhibitor</keyword>
<dbReference type="SUPFAM" id="SSF100895">
    <property type="entry name" value="Kazal-type serine protease inhibitors"/>
    <property type="match status" value="2"/>
</dbReference>
<dbReference type="GeneTree" id="ENSGT01040000244590"/>
<feature type="domain" description="Kazal-like" evidence="4">
    <location>
        <begin position="100"/>
        <end position="154"/>
    </location>
</feature>
<sequence>RPYPNLRPCSDLIPVLNTVAFRKRQNISVCLDLKSDEKDFRKRKSGNKIGLLNTICNGNNSPCSPGFELRLTFVPVRQILSGGSGNVESPAREAGADKKERKDGRCVCPSECVESHQPVCGSDGHTYQSECELNVRSCTEQVELRVVSQGECSKWQHVVIITCVCDTEKCGNTVCSFGAWCVEKKCECPQCSGEASAPVCGSDGITYSNECELNRSASFCLVLCIFHSKLKKVSRSNIFLCYGIMMSTRHHNPMSI</sequence>
<evidence type="ECO:0000313" key="5">
    <source>
        <dbReference type="Ensembl" id="ENSPLAP00000001048.1"/>
    </source>
</evidence>
<organism evidence="5 6">
    <name type="scientific">Poecilia latipinna</name>
    <name type="common">sailfin molly</name>
    <dbReference type="NCBI Taxonomy" id="48699"/>
    <lineage>
        <taxon>Eukaryota</taxon>
        <taxon>Metazoa</taxon>
        <taxon>Chordata</taxon>
        <taxon>Craniata</taxon>
        <taxon>Vertebrata</taxon>
        <taxon>Euteleostomi</taxon>
        <taxon>Actinopterygii</taxon>
        <taxon>Neopterygii</taxon>
        <taxon>Teleostei</taxon>
        <taxon>Neoteleostei</taxon>
        <taxon>Acanthomorphata</taxon>
        <taxon>Ovalentaria</taxon>
        <taxon>Atherinomorphae</taxon>
        <taxon>Cyprinodontiformes</taxon>
        <taxon>Poeciliidae</taxon>
        <taxon>Poeciliinae</taxon>
        <taxon>Poecilia</taxon>
    </lineage>
</organism>
<evidence type="ECO:0000256" key="3">
    <source>
        <dbReference type="ARBA" id="ARBA00023157"/>
    </source>
</evidence>
<dbReference type="Ensembl" id="ENSPLAT00000015402.1">
    <property type="protein sequence ID" value="ENSPLAP00000001048.1"/>
    <property type="gene ID" value="ENSPLAG00000002008.1"/>
</dbReference>
<dbReference type="InterPro" id="IPR002350">
    <property type="entry name" value="Kazal_dom"/>
</dbReference>
<evidence type="ECO:0000259" key="4">
    <source>
        <dbReference type="PROSITE" id="PS51465"/>
    </source>
</evidence>